<dbReference type="Proteomes" id="UP000184447">
    <property type="component" value="Unassembled WGS sequence"/>
</dbReference>
<organism evidence="3 4">
    <name type="scientific">Clostridium grantii DSM 8605</name>
    <dbReference type="NCBI Taxonomy" id="1121316"/>
    <lineage>
        <taxon>Bacteria</taxon>
        <taxon>Bacillati</taxon>
        <taxon>Bacillota</taxon>
        <taxon>Clostridia</taxon>
        <taxon>Eubacteriales</taxon>
        <taxon>Clostridiaceae</taxon>
        <taxon>Clostridium</taxon>
    </lineage>
</organism>
<dbReference type="PIRSF" id="PIRSF038984">
    <property type="entry name" value="FAD_binding_protein"/>
    <property type="match status" value="1"/>
</dbReference>
<keyword evidence="4" id="KW-1185">Reference proteome</keyword>
<dbReference type="EMBL" id="FQXM01000006">
    <property type="protein sequence ID" value="SHH53707.1"/>
    <property type="molecule type" value="Genomic_DNA"/>
</dbReference>
<name>A0A1M5TSF3_9CLOT</name>
<dbReference type="InterPro" id="IPR036188">
    <property type="entry name" value="FAD/NAD-bd_sf"/>
</dbReference>
<dbReference type="OrthoDB" id="9772594at2"/>
<dbReference type="AlphaFoldDB" id="A0A1M5TSF3"/>
<dbReference type="InterPro" id="IPR023753">
    <property type="entry name" value="FAD/NAD-binding_dom"/>
</dbReference>
<feature type="domain" description="FAD/NAD(P)-binding" evidence="1">
    <location>
        <begin position="100"/>
        <end position="265"/>
    </location>
</feature>
<dbReference type="Gene3D" id="3.50.50.60">
    <property type="entry name" value="FAD/NAD(P)-binding domain"/>
    <property type="match status" value="2"/>
</dbReference>
<dbReference type="STRING" id="1121316.SAMN02745207_01470"/>
<dbReference type="GO" id="GO:0016491">
    <property type="term" value="F:oxidoreductase activity"/>
    <property type="evidence" value="ECO:0007669"/>
    <property type="project" value="InterPro"/>
</dbReference>
<dbReference type="Gene3D" id="3.30.70.2700">
    <property type="match status" value="1"/>
</dbReference>
<dbReference type="PANTHER" id="PTHR42842">
    <property type="entry name" value="FAD/NAD(P)-BINDING OXIDOREDUCTASE"/>
    <property type="match status" value="1"/>
</dbReference>
<evidence type="ECO:0000259" key="2">
    <source>
        <dbReference type="Pfam" id="PF21688"/>
    </source>
</evidence>
<dbReference type="InterPro" id="IPR028348">
    <property type="entry name" value="FAD-binding_protein"/>
</dbReference>
<protein>
    <submittedName>
        <fullName evidence="3">Uncharacterized protein</fullName>
    </submittedName>
</protein>
<dbReference type="SUPFAM" id="SSF51905">
    <property type="entry name" value="FAD/NAD(P)-binding domain"/>
    <property type="match status" value="1"/>
</dbReference>
<evidence type="ECO:0000313" key="3">
    <source>
        <dbReference type="EMBL" id="SHH53707.1"/>
    </source>
</evidence>
<evidence type="ECO:0000313" key="4">
    <source>
        <dbReference type="Proteomes" id="UP000184447"/>
    </source>
</evidence>
<accession>A0A1M5TSF3</accession>
<feature type="domain" description="FAD-dependent protein C-terminal" evidence="2">
    <location>
        <begin position="281"/>
        <end position="478"/>
    </location>
</feature>
<dbReference type="Pfam" id="PF21688">
    <property type="entry name" value="FAD-depend_C"/>
    <property type="match status" value="1"/>
</dbReference>
<dbReference type="RefSeq" id="WP_073337775.1">
    <property type="nucleotide sequence ID" value="NZ_FQXM01000006.1"/>
</dbReference>
<reference evidence="3 4" key="1">
    <citation type="submission" date="2016-11" db="EMBL/GenBank/DDBJ databases">
        <authorList>
            <person name="Jaros S."/>
            <person name="Januszkiewicz K."/>
            <person name="Wedrychowicz H."/>
        </authorList>
    </citation>
    <scope>NUCLEOTIDE SEQUENCE [LARGE SCALE GENOMIC DNA]</scope>
    <source>
        <strain evidence="3 4">DSM 8605</strain>
    </source>
</reference>
<gene>
    <name evidence="3" type="ORF">SAMN02745207_01470</name>
</gene>
<dbReference type="Pfam" id="PF07992">
    <property type="entry name" value="Pyr_redox_2"/>
    <property type="match status" value="1"/>
</dbReference>
<proteinExistence type="predicted"/>
<evidence type="ECO:0000259" key="1">
    <source>
        <dbReference type="Pfam" id="PF07992"/>
    </source>
</evidence>
<sequence length="533" mass="59316">MTIRINNITLSLNEDLKVLKEKSAKKLKIAINEIKDFKIVRESLDARKKRDIKFNYVVEVALENEKKVFSKLKDNNITLNLEEKENSTVYGNEVLENRPVIIGMGPAGMFCALQLAKHGYKPLVIERGSDVEKRTKQVKEFWKNGELNLNSNVQFGEGGAGTFSDGKLTTRIKDTRCDLILQELVAHGAPEDIMFLGKPHIGTDILKNVVKNIREEIIAIGGEVRFDSKLEDIIIKDGKVSRIIVNGETIECEKLILALGHSARDTYEMLFTKGIHLSPKPFAVGVRIEHLQSLINENQYGEFANHPRLKSAEYRLSHTSSITNRSVYSFCMCPGGEVVAASSEKGRLVVNGMSNYKRNKINANSAIVVTVTEKDFKSNHPLAGMEFQRHYEELAFKCGGENYNAPVQLVGDFLKDNVSTKIGGINPSYTPGYRFADLRDCLPEYVTTTIKDGLINFDKKIKGFAEKDSILTGIETRTSAPVRINRDENCESVSLKGMYPAGEGAGYAGGIMSAAVDGLKIADELIKKYKPLK</sequence>
<dbReference type="PANTHER" id="PTHR42842:SF3">
    <property type="entry name" value="FAD_NAD(P)-BINDING OXIDOREDUCTASE FAMILY PROTEIN"/>
    <property type="match status" value="1"/>
</dbReference>
<dbReference type="InterPro" id="IPR049516">
    <property type="entry name" value="FAD-depend_C"/>
</dbReference>